<dbReference type="GO" id="GO:0005506">
    <property type="term" value="F:iron ion binding"/>
    <property type="evidence" value="ECO:0007669"/>
    <property type="project" value="InterPro"/>
</dbReference>
<dbReference type="GO" id="GO:0016705">
    <property type="term" value="F:oxidoreductase activity, acting on paired donors, with incorporation or reduction of molecular oxygen"/>
    <property type="evidence" value="ECO:0007669"/>
    <property type="project" value="InterPro"/>
</dbReference>
<dbReference type="SUPFAM" id="SSF48264">
    <property type="entry name" value="Cytochrome P450"/>
    <property type="match status" value="1"/>
</dbReference>
<keyword evidence="12" id="KW-0472">Membrane</keyword>
<dbReference type="Proteomes" id="UP001212997">
    <property type="component" value="Unassembled WGS sequence"/>
</dbReference>
<evidence type="ECO:0000256" key="4">
    <source>
        <dbReference type="ARBA" id="ARBA00010617"/>
    </source>
</evidence>
<dbReference type="PRINTS" id="PR00463">
    <property type="entry name" value="EP450I"/>
</dbReference>
<dbReference type="GO" id="GO:0004497">
    <property type="term" value="F:monooxygenase activity"/>
    <property type="evidence" value="ECO:0007669"/>
    <property type="project" value="UniProtKB-KW"/>
</dbReference>
<comment type="caution">
    <text evidence="13">The sequence shown here is derived from an EMBL/GenBank/DDBJ whole genome shotgun (WGS) entry which is preliminary data.</text>
</comment>
<reference evidence="13" key="1">
    <citation type="submission" date="2022-07" db="EMBL/GenBank/DDBJ databases">
        <title>Genome Sequence of Physisporinus lineatus.</title>
        <authorList>
            <person name="Buettner E."/>
        </authorList>
    </citation>
    <scope>NUCLEOTIDE SEQUENCE</scope>
    <source>
        <strain evidence="13">VT162</strain>
    </source>
</reference>
<keyword evidence="5" id="KW-0349">Heme</keyword>
<keyword evidence="10" id="KW-0408">Iron</keyword>
<dbReference type="CDD" id="cd11065">
    <property type="entry name" value="CYP64-like"/>
    <property type="match status" value="1"/>
</dbReference>
<evidence type="ECO:0000256" key="9">
    <source>
        <dbReference type="ARBA" id="ARBA00023002"/>
    </source>
</evidence>
<evidence type="ECO:0000256" key="10">
    <source>
        <dbReference type="ARBA" id="ARBA00023004"/>
    </source>
</evidence>
<proteinExistence type="inferred from homology"/>
<comment type="subcellular location">
    <subcellularLocation>
        <location evidence="2">Membrane</location>
    </subcellularLocation>
</comment>
<dbReference type="GO" id="GO:0016020">
    <property type="term" value="C:membrane"/>
    <property type="evidence" value="ECO:0007669"/>
    <property type="project" value="UniProtKB-SubCell"/>
</dbReference>
<name>A0AAD5YAL9_9APHY</name>
<evidence type="ECO:0000256" key="12">
    <source>
        <dbReference type="ARBA" id="ARBA00023136"/>
    </source>
</evidence>
<keyword evidence="8" id="KW-1133">Transmembrane helix</keyword>
<organism evidence="13 14">
    <name type="scientific">Meripilus lineatus</name>
    <dbReference type="NCBI Taxonomy" id="2056292"/>
    <lineage>
        <taxon>Eukaryota</taxon>
        <taxon>Fungi</taxon>
        <taxon>Dikarya</taxon>
        <taxon>Basidiomycota</taxon>
        <taxon>Agaricomycotina</taxon>
        <taxon>Agaricomycetes</taxon>
        <taxon>Polyporales</taxon>
        <taxon>Meripilaceae</taxon>
        <taxon>Meripilus</taxon>
    </lineage>
</organism>
<evidence type="ECO:0000256" key="3">
    <source>
        <dbReference type="ARBA" id="ARBA00005179"/>
    </source>
</evidence>
<dbReference type="GO" id="GO:0020037">
    <property type="term" value="F:heme binding"/>
    <property type="evidence" value="ECO:0007669"/>
    <property type="project" value="InterPro"/>
</dbReference>
<evidence type="ECO:0000313" key="13">
    <source>
        <dbReference type="EMBL" id="KAJ3478327.1"/>
    </source>
</evidence>
<comment type="pathway">
    <text evidence="3">Secondary metabolite biosynthesis.</text>
</comment>
<comment type="similarity">
    <text evidence="4">Belongs to the cytochrome P450 family.</text>
</comment>
<dbReference type="PANTHER" id="PTHR46300">
    <property type="entry name" value="P450, PUTATIVE (EUROFUNG)-RELATED-RELATED"/>
    <property type="match status" value="1"/>
</dbReference>
<evidence type="ECO:0000256" key="1">
    <source>
        <dbReference type="ARBA" id="ARBA00001971"/>
    </source>
</evidence>
<dbReference type="PANTHER" id="PTHR46300:SF2">
    <property type="entry name" value="CYTOCHROME P450 MONOOXYGENASE ALNH-RELATED"/>
    <property type="match status" value="1"/>
</dbReference>
<dbReference type="Pfam" id="PF00067">
    <property type="entry name" value="p450"/>
    <property type="match status" value="2"/>
</dbReference>
<keyword evidence="6" id="KW-0812">Transmembrane</keyword>
<dbReference type="InterPro" id="IPR050364">
    <property type="entry name" value="Cytochrome_P450_fung"/>
</dbReference>
<accession>A0AAD5YAL9</accession>
<evidence type="ECO:0000256" key="8">
    <source>
        <dbReference type="ARBA" id="ARBA00022989"/>
    </source>
</evidence>
<dbReference type="Gene3D" id="1.10.630.10">
    <property type="entry name" value="Cytochrome P450"/>
    <property type="match status" value="1"/>
</dbReference>
<dbReference type="InterPro" id="IPR001128">
    <property type="entry name" value="Cyt_P450"/>
</dbReference>
<dbReference type="InterPro" id="IPR002401">
    <property type="entry name" value="Cyt_P450_E_grp-I"/>
</dbReference>
<gene>
    <name evidence="13" type="ORF">NLI96_g9831</name>
</gene>
<evidence type="ECO:0008006" key="15">
    <source>
        <dbReference type="Google" id="ProtNLM"/>
    </source>
</evidence>
<evidence type="ECO:0000256" key="2">
    <source>
        <dbReference type="ARBA" id="ARBA00004370"/>
    </source>
</evidence>
<dbReference type="AlphaFoldDB" id="A0AAD5YAL9"/>
<dbReference type="EMBL" id="JANAWD010000520">
    <property type="protein sequence ID" value="KAJ3478327.1"/>
    <property type="molecule type" value="Genomic_DNA"/>
</dbReference>
<sequence>MLSELSIGHVTLAIFLVWCVNRLLTIGSRQSGLPPGPPTIPFLGNLHIFPKVSTHLRFTDWAKLYGGLYSLKMGTSTAVVLSNPRVVHKLLHLRSSTTSDRPSIHFNDITSGGLNLVLAPYNNTWRSMRQVVKDMLSHDACMNHLPTQRAEATQLMHDLLVGPAAFYTHVRRYSNSVILSLVFGVRCARYEGSLVEEFYEVQRMWADNLEPGALPPIDIIPLLRYLPESWAPWKGLSREIRSRQRSLYFGLVERCRRRIQSGCRNNCFMESVLDRQEQYNLDDEMLAYTGGIVMEAGSDPVAIFLQSFIFCLAAFPEVQVRAREELDKVVGRDRSPRFEDFKNLPYCDAIIKEASVPTFDTDLYAHQCINYRSTDSALLRPRESPISRPQMKSPSQIDGYTVPKGSVVFMNIWGIGHDAESFEHPHVFHPERFLQSEFGTKKGADNRDRRHDTAFGSGKVCTIPAISVIDGAHLSPLSSQRICPAIEFANNSIILNVMNLLWGFEFQPAKNPQTAKPIPIDLDAMTNGLLSAPKPFLCDIRPRSEMHAEIIRSAFLEARATFRQFEKESTKREVRGM</sequence>
<comment type="cofactor">
    <cofactor evidence="1">
        <name>heme</name>
        <dbReference type="ChEBI" id="CHEBI:30413"/>
    </cofactor>
</comment>
<keyword evidence="9" id="KW-0560">Oxidoreductase</keyword>
<evidence type="ECO:0000256" key="5">
    <source>
        <dbReference type="ARBA" id="ARBA00022617"/>
    </source>
</evidence>
<keyword evidence="11" id="KW-0503">Monooxygenase</keyword>
<evidence type="ECO:0000256" key="6">
    <source>
        <dbReference type="ARBA" id="ARBA00022692"/>
    </source>
</evidence>
<keyword evidence="7" id="KW-0479">Metal-binding</keyword>
<protein>
    <recommendedName>
        <fullName evidence="15">Cytochrome P450</fullName>
    </recommendedName>
</protein>
<keyword evidence="14" id="KW-1185">Reference proteome</keyword>
<dbReference type="InterPro" id="IPR036396">
    <property type="entry name" value="Cyt_P450_sf"/>
</dbReference>
<evidence type="ECO:0000313" key="14">
    <source>
        <dbReference type="Proteomes" id="UP001212997"/>
    </source>
</evidence>
<evidence type="ECO:0000256" key="11">
    <source>
        <dbReference type="ARBA" id="ARBA00023033"/>
    </source>
</evidence>
<evidence type="ECO:0000256" key="7">
    <source>
        <dbReference type="ARBA" id="ARBA00022723"/>
    </source>
</evidence>